<name>A0A4S8LZ09_DENBC</name>
<dbReference type="Proteomes" id="UP000297245">
    <property type="component" value="Unassembled WGS sequence"/>
</dbReference>
<sequence length="137" mass="15433">MKCSSTTPEKKEHKIEEDGSLTFQYSVLRTKVSNLNPFTSPSFPKPCELVLRYGGQDKVPHLLPQPNPEKMNSVHYAVFKGRPLHYKCQGYGVFELSILARARCDGVPGASFVRCDNAFAAYEVYYRARDEGVVVNL</sequence>
<evidence type="ECO:0000313" key="2">
    <source>
        <dbReference type="Proteomes" id="UP000297245"/>
    </source>
</evidence>
<dbReference type="EMBL" id="ML179212">
    <property type="protein sequence ID" value="THU94964.1"/>
    <property type="molecule type" value="Genomic_DNA"/>
</dbReference>
<evidence type="ECO:0000313" key="1">
    <source>
        <dbReference type="EMBL" id="THU94964.1"/>
    </source>
</evidence>
<protein>
    <submittedName>
        <fullName evidence="1">Uncharacterized protein</fullName>
    </submittedName>
</protein>
<proteinExistence type="predicted"/>
<dbReference type="AlphaFoldDB" id="A0A4S8LZ09"/>
<gene>
    <name evidence="1" type="ORF">K435DRAFT_798512</name>
</gene>
<keyword evidence="2" id="KW-1185">Reference proteome</keyword>
<reference evidence="1 2" key="1">
    <citation type="journal article" date="2019" name="Nat. Ecol. Evol.">
        <title>Megaphylogeny resolves global patterns of mushroom evolution.</title>
        <authorList>
            <person name="Varga T."/>
            <person name="Krizsan K."/>
            <person name="Foldi C."/>
            <person name="Dima B."/>
            <person name="Sanchez-Garcia M."/>
            <person name="Sanchez-Ramirez S."/>
            <person name="Szollosi G.J."/>
            <person name="Szarkandi J.G."/>
            <person name="Papp V."/>
            <person name="Albert L."/>
            <person name="Andreopoulos W."/>
            <person name="Angelini C."/>
            <person name="Antonin V."/>
            <person name="Barry K.W."/>
            <person name="Bougher N.L."/>
            <person name="Buchanan P."/>
            <person name="Buyck B."/>
            <person name="Bense V."/>
            <person name="Catcheside P."/>
            <person name="Chovatia M."/>
            <person name="Cooper J."/>
            <person name="Damon W."/>
            <person name="Desjardin D."/>
            <person name="Finy P."/>
            <person name="Geml J."/>
            <person name="Haridas S."/>
            <person name="Hughes K."/>
            <person name="Justo A."/>
            <person name="Karasinski D."/>
            <person name="Kautmanova I."/>
            <person name="Kiss B."/>
            <person name="Kocsube S."/>
            <person name="Kotiranta H."/>
            <person name="LaButti K.M."/>
            <person name="Lechner B.E."/>
            <person name="Liimatainen K."/>
            <person name="Lipzen A."/>
            <person name="Lukacs Z."/>
            <person name="Mihaltcheva S."/>
            <person name="Morgado L.N."/>
            <person name="Niskanen T."/>
            <person name="Noordeloos M.E."/>
            <person name="Ohm R.A."/>
            <person name="Ortiz-Santana B."/>
            <person name="Ovrebo C."/>
            <person name="Racz N."/>
            <person name="Riley R."/>
            <person name="Savchenko A."/>
            <person name="Shiryaev A."/>
            <person name="Soop K."/>
            <person name="Spirin V."/>
            <person name="Szebenyi C."/>
            <person name="Tomsovsky M."/>
            <person name="Tulloss R.E."/>
            <person name="Uehling J."/>
            <person name="Grigoriev I.V."/>
            <person name="Vagvolgyi C."/>
            <person name="Papp T."/>
            <person name="Martin F.M."/>
            <person name="Miettinen O."/>
            <person name="Hibbett D.S."/>
            <person name="Nagy L.G."/>
        </authorList>
    </citation>
    <scope>NUCLEOTIDE SEQUENCE [LARGE SCALE GENOMIC DNA]</scope>
    <source>
        <strain evidence="1 2">CBS 962.96</strain>
    </source>
</reference>
<accession>A0A4S8LZ09</accession>
<organism evidence="1 2">
    <name type="scientific">Dendrothele bispora (strain CBS 962.96)</name>
    <dbReference type="NCBI Taxonomy" id="1314807"/>
    <lineage>
        <taxon>Eukaryota</taxon>
        <taxon>Fungi</taxon>
        <taxon>Dikarya</taxon>
        <taxon>Basidiomycota</taxon>
        <taxon>Agaricomycotina</taxon>
        <taxon>Agaricomycetes</taxon>
        <taxon>Agaricomycetidae</taxon>
        <taxon>Agaricales</taxon>
        <taxon>Agaricales incertae sedis</taxon>
        <taxon>Dendrothele</taxon>
    </lineage>
</organism>